<dbReference type="GeneID" id="94834206"/>
<name>A0A1J4KN61_9EUKA</name>
<reference evidence="1" key="1">
    <citation type="submission" date="2016-10" db="EMBL/GenBank/DDBJ databases">
        <authorList>
            <person name="Benchimol M."/>
            <person name="Almeida L.G."/>
            <person name="Vasconcelos A.T."/>
            <person name="Perreira-Neves A."/>
            <person name="Rosa I.A."/>
            <person name="Tasca T."/>
            <person name="Bogo M.R."/>
            <person name="de Souza W."/>
        </authorList>
    </citation>
    <scope>NUCLEOTIDE SEQUENCE [LARGE SCALE GENOMIC DNA]</scope>
    <source>
        <strain evidence="1">K</strain>
    </source>
</reference>
<dbReference type="RefSeq" id="XP_068365889.1">
    <property type="nucleotide sequence ID" value="XM_068499502.1"/>
</dbReference>
<organism evidence="1 2">
    <name type="scientific">Tritrichomonas foetus</name>
    <dbReference type="NCBI Taxonomy" id="1144522"/>
    <lineage>
        <taxon>Eukaryota</taxon>
        <taxon>Metamonada</taxon>
        <taxon>Parabasalia</taxon>
        <taxon>Tritrichomonadida</taxon>
        <taxon>Tritrichomonadidae</taxon>
        <taxon>Tritrichomonas</taxon>
    </lineage>
</organism>
<keyword evidence="2" id="KW-1185">Reference proteome</keyword>
<evidence type="ECO:0000313" key="2">
    <source>
        <dbReference type="Proteomes" id="UP000179807"/>
    </source>
</evidence>
<proteinExistence type="predicted"/>
<sequence>MNVSSNDLINDAFLIIDLLYERFDPNSFNDSFNQTNFEDLKNQISDLQKFCFSDASNKEILQLKKRIISSFKIILQYSCIENSQRTFSNFKKNLTSFISSSHKNQQLNTNLNTSSNPNLNTNNSSAKELHKMAQDTMKENEELIFNQTQIHQLNLMKKEFENAQNLQKFNDFLKEKTNVICFSTQINSSLRMANDMQYAIELMNKTLKSKK</sequence>
<protein>
    <submittedName>
        <fullName evidence="1">Uncharacterized protein</fullName>
    </submittedName>
</protein>
<gene>
    <name evidence="1" type="ORF">TRFO_17297</name>
</gene>
<dbReference type="AlphaFoldDB" id="A0A1J4KN61"/>
<accession>A0A1J4KN61</accession>
<evidence type="ECO:0000313" key="1">
    <source>
        <dbReference type="EMBL" id="OHT12753.1"/>
    </source>
</evidence>
<dbReference type="VEuPathDB" id="TrichDB:TRFO_17297"/>
<comment type="caution">
    <text evidence="1">The sequence shown here is derived from an EMBL/GenBank/DDBJ whole genome shotgun (WGS) entry which is preliminary data.</text>
</comment>
<dbReference type="Proteomes" id="UP000179807">
    <property type="component" value="Unassembled WGS sequence"/>
</dbReference>
<dbReference type="EMBL" id="MLAK01000556">
    <property type="protein sequence ID" value="OHT12753.1"/>
    <property type="molecule type" value="Genomic_DNA"/>
</dbReference>